<comment type="subunit">
    <text evidence="6">Monomer.</text>
</comment>
<keyword evidence="3 6" id="KW-0378">Hydrolase</keyword>
<dbReference type="GO" id="GO:0005634">
    <property type="term" value="C:nucleus"/>
    <property type="evidence" value="ECO:0007669"/>
    <property type="project" value="UniProtKB-SubCell"/>
</dbReference>
<evidence type="ECO:0000256" key="4">
    <source>
        <dbReference type="ARBA" id="ARBA00022842"/>
    </source>
</evidence>
<evidence type="ECO:0000256" key="2">
    <source>
        <dbReference type="ARBA" id="ARBA00022723"/>
    </source>
</evidence>
<dbReference type="SFLD" id="SFLDG01129">
    <property type="entry name" value="C1.5:_HAD__Beta-PGM__Phosphata"/>
    <property type="match status" value="1"/>
</dbReference>
<keyword evidence="2 6" id="KW-0479">Metal-binding</keyword>
<dbReference type="GO" id="GO:0000287">
    <property type="term" value="F:magnesium ion binding"/>
    <property type="evidence" value="ECO:0007669"/>
    <property type="project" value="UniProtKB-UniRule"/>
</dbReference>
<evidence type="ECO:0000256" key="6">
    <source>
        <dbReference type="HAMAP-Rule" id="MF_03117"/>
    </source>
</evidence>
<dbReference type="SFLD" id="SFLDG01133">
    <property type="entry name" value="C1.5.4:_Enolase-phosphatase_Li"/>
    <property type="match status" value="1"/>
</dbReference>
<comment type="similarity">
    <text evidence="6">Belongs to the HAD-like hydrolase superfamily. MasA/MtnC family.</text>
</comment>
<comment type="subcellular location">
    <subcellularLocation>
        <location evidence="6">Cytoplasm</location>
    </subcellularLocation>
    <subcellularLocation>
        <location evidence="6">Nucleus</location>
    </subcellularLocation>
</comment>
<dbReference type="Pfam" id="PF00702">
    <property type="entry name" value="Hydrolase"/>
    <property type="match status" value="1"/>
</dbReference>
<dbReference type="InterPro" id="IPR023943">
    <property type="entry name" value="Enolase-ppase_E1"/>
</dbReference>
<evidence type="ECO:0000256" key="1">
    <source>
        <dbReference type="ARBA" id="ARBA00022605"/>
    </source>
</evidence>
<dbReference type="Gene3D" id="3.40.50.1000">
    <property type="entry name" value="HAD superfamily/HAD-like"/>
    <property type="match status" value="1"/>
</dbReference>
<feature type="binding site" evidence="6">
    <location>
        <position position="16"/>
    </location>
    <ligand>
        <name>Mg(2+)</name>
        <dbReference type="ChEBI" id="CHEBI:18420"/>
    </ligand>
</feature>
<dbReference type="HAMAP" id="MF_03117">
    <property type="entry name" value="Salvage_MtnC_euk"/>
    <property type="match status" value="1"/>
</dbReference>
<dbReference type="AlphaFoldDB" id="A0AAU9F2D9"/>
<feature type="binding site" evidence="6">
    <location>
        <position position="202"/>
    </location>
    <ligand>
        <name>Mg(2+)</name>
        <dbReference type="ChEBI" id="CHEBI:18420"/>
    </ligand>
</feature>
<dbReference type="InterPro" id="IPR006439">
    <property type="entry name" value="HAD-SF_hydro_IA"/>
</dbReference>
<keyword evidence="8" id="KW-1185">Reference proteome</keyword>
<dbReference type="SFLD" id="SFLDF00044">
    <property type="entry name" value="enolase-phosphatase"/>
    <property type="match status" value="1"/>
</dbReference>
<name>A0AAU9F2D9_DROMD</name>
<dbReference type="NCBIfam" id="TIGR01691">
    <property type="entry name" value="enolase-ppase"/>
    <property type="match status" value="1"/>
</dbReference>
<proteinExistence type="inferred from homology"/>
<evidence type="ECO:0000256" key="5">
    <source>
        <dbReference type="ARBA" id="ARBA00023167"/>
    </source>
</evidence>
<evidence type="ECO:0000256" key="3">
    <source>
        <dbReference type="ARBA" id="ARBA00022801"/>
    </source>
</evidence>
<dbReference type="PRINTS" id="PR00413">
    <property type="entry name" value="HADHALOGNASE"/>
</dbReference>
<feature type="binding site" evidence="6">
    <location>
        <position position="177"/>
    </location>
    <ligand>
        <name>substrate</name>
    </ligand>
</feature>
<sequence length="252" mass="27826">MPSTDRVAKVVLVDIEGTTTSISFVHDVLFPYAKNNVKKFLAEGWESSSEIKQIVQELQQVPQYVEYTSTLRVPPTEMDVQIIAGFVRYLIDKDLKVTPLKTLQGLIWQQGYETGELRGHVFEDVPGAFAAWREAGLRIAVYSSGSVAAQKLIFKYSIAGDLLTHLSAHFDTHVGHKQETQSYVNIAKSLGEDPRNILFLTDIPGEATAARAAGLQAIMLQRPGNAPLTDDQKSGQELIADFSSLHSLELPE</sequence>
<feature type="binding site" evidence="6">
    <location>
        <position position="14"/>
    </location>
    <ligand>
        <name>Mg(2+)</name>
        <dbReference type="ChEBI" id="CHEBI:18420"/>
    </ligand>
</feature>
<comment type="cofactor">
    <cofactor evidence="6">
        <name>Mg(2+)</name>
        <dbReference type="ChEBI" id="CHEBI:18420"/>
    </cofactor>
    <text evidence="6">Binds 1 Mg(2+) ion per subunit.</text>
</comment>
<evidence type="ECO:0000313" key="7">
    <source>
        <dbReference type="EMBL" id="BFF90064.1"/>
    </source>
</evidence>
<dbReference type="PANTHER" id="PTHR20371:SF1">
    <property type="entry name" value="ENOLASE-PHOSPHATASE E1"/>
    <property type="match status" value="1"/>
</dbReference>
<accession>A0AAU9F2D9</accession>
<organism evidence="7 8">
    <name type="scientific">Drosophila madeirensis</name>
    <name type="common">Fruit fly</name>
    <dbReference type="NCBI Taxonomy" id="30013"/>
    <lineage>
        <taxon>Eukaryota</taxon>
        <taxon>Metazoa</taxon>
        <taxon>Ecdysozoa</taxon>
        <taxon>Arthropoda</taxon>
        <taxon>Hexapoda</taxon>
        <taxon>Insecta</taxon>
        <taxon>Pterygota</taxon>
        <taxon>Neoptera</taxon>
        <taxon>Endopterygota</taxon>
        <taxon>Diptera</taxon>
        <taxon>Brachycera</taxon>
        <taxon>Muscomorpha</taxon>
        <taxon>Ephydroidea</taxon>
        <taxon>Drosophilidae</taxon>
        <taxon>Drosophila</taxon>
        <taxon>Sophophora</taxon>
    </lineage>
</organism>
<evidence type="ECO:0000313" key="8">
    <source>
        <dbReference type="Proteomes" id="UP001500889"/>
    </source>
</evidence>
<dbReference type="Proteomes" id="UP001500889">
    <property type="component" value="Chromosome O"/>
</dbReference>
<dbReference type="EMBL" id="AP029263">
    <property type="protein sequence ID" value="BFF90064.1"/>
    <property type="molecule type" value="Genomic_DNA"/>
</dbReference>
<dbReference type="InterPro" id="IPR027511">
    <property type="entry name" value="ENOPH1_eukaryotes"/>
</dbReference>
<protein>
    <recommendedName>
        <fullName evidence="6">Enolase-phosphatase E1</fullName>
        <ecNumber evidence="6">3.1.3.77</ecNumber>
    </recommendedName>
    <alternativeName>
        <fullName evidence="6">2,3-diketo-5-methylthio-1-phosphopentane phosphatase</fullName>
    </alternativeName>
</protein>
<keyword evidence="6" id="KW-0963">Cytoplasm</keyword>
<dbReference type="EC" id="3.1.3.77" evidence="6"/>
<dbReference type="HAMAP" id="MF_01681">
    <property type="entry name" value="Salvage_MtnC"/>
    <property type="match status" value="1"/>
</dbReference>
<dbReference type="CDD" id="cd01629">
    <property type="entry name" value="HAD_EP"/>
    <property type="match status" value="1"/>
</dbReference>
<gene>
    <name evidence="7" type="ORF">DMAD_08663</name>
</gene>
<dbReference type="InterPro" id="IPR036412">
    <property type="entry name" value="HAD-like_sf"/>
</dbReference>
<comment type="function">
    <text evidence="6">Bifunctional enzyme that catalyzes the enolization of 2,3-diketo-5-methylthiopentyl-1-phosphate (DK-MTP-1-P) into the intermediate 2-hydroxy-3-keto-5-methylthiopentenyl-1-phosphate (HK-MTPenyl-1-P), which is then dephosphorylated to form the acireductone 1,2-dihydroxy-3-keto-5-methylthiopentene (DHK-MTPene).</text>
</comment>
<dbReference type="SUPFAM" id="SSF56784">
    <property type="entry name" value="HAD-like"/>
    <property type="match status" value="1"/>
</dbReference>
<comment type="pathway">
    <text evidence="6">Amino-acid biosynthesis; L-methionine biosynthesis via salvage pathway; L-methionine from S-methyl-5-thio-alpha-D-ribose 1-phosphate: step 3/6.</text>
</comment>
<dbReference type="GO" id="GO:0019509">
    <property type="term" value="P:L-methionine salvage from methylthioadenosine"/>
    <property type="evidence" value="ECO:0007669"/>
    <property type="project" value="UniProtKB-UniRule"/>
</dbReference>
<comment type="pathway">
    <text evidence="6">Amino-acid biosynthesis; L-methionine biosynthesis via salvage pathway; L-methionine from S-methyl-5-thio-alpha-D-ribose 1-phosphate: step 4/6.</text>
</comment>
<keyword evidence="6" id="KW-0539">Nucleus</keyword>
<reference evidence="7 8" key="1">
    <citation type="submission" date="2024-02" db="EMBL/GenBank/DDBJ databases">
        <title>A chromosome-level genome assembly of Drosophila madeirensis, a fruit fly species endemic to Madeira island.</title>
        <authorList>
            <person name="Tomihara K."/>
            <person name="Llopart A."/>
            <person name="Yamamoto D."/>
        </authorList>
    </citation>
    <scope>NUCLEOTIDE SEQUENCE [LARGE SCALE GENOMIC DNA]</scope>
    <source>
        <strain evidence="7 8">RF1</strain>
    </source>
</reference>
<dbReference type="SFLD" id="SFLDS00003">
    <property type="entry name" value="Haloacid_Dehalogenase"/>
    <property type="match status" value="1"/>
</dbReference>
<keyword evidence="1 6" id="KW-0028">Amino-acid biosynthesis</keyword>
<dbReference type="GO" id="GO:0005737">
    <property type="term" value="C:cytoplasm"/>
    <property type="evidence" value="ECO:0007669"/>
    <property type="project" value="UniProtKB-SubCell"/>
</dbReference>
<dbReference type="GO" id="GO:0043874">
    <property type="term" value="F:acireductone synthase activity"/>
    <property type="evidence" value="ECO:0007669"/>
    <property type="project" value="UniProtKB-EC"/>
</dbReference>
<dbReference type="InterPro" id="IPR023214">
    <property type="entry name" value="HAD_sf"/>
</dbReference>
<dbReference type="PANTHER" id="PTHR20371">
    <property type="entry name" value="ENOLASE-PHOSPHATASE E1"/>
    <property type="match status" value="1"/>
</dbReference>
<dbReference type="NCBIfam" id="TIGR01549">
    <property type="entry name" value="HAD-SF-IA-v1"/>
    <property type="match status" value="1"/>
</dbReference>
<comment type="catalytic activity">
    <reaction evidence="6">
        <text>5-methylsulfanyl-2,3-dioxopentyl phosphate + H2O = 1,2-dihydroxy-5-(methylsulfanyl)pent-1-en-3-one + phosphate</text>
        <dbReference type="Rhea" id="RHEA:21700"/>
        <dbReference type="ChEBI" id="CHEBI:15377"/>
        <dbReference type="ChEBI" id="CHEBI:43474"/>
        <dbReference type="ChEBI" id="CHEBI:49252"/>
        <dbReference type="ChEBI" id="CHEBI:58828"/>
        <dbReference type="EC" id="3.1.3.77"/>
    </reaction>
</comment>
<feature type="binding site" evidence="6">
    <location>
        <begin position="143"/>
        <end position="144"/>
    </location>
    <ligand>
        <name>substrate</name>
    </ligand>
</feature>
<dbReference type="Gene3D" id="1.10.720.60">
    <property type="match status" value="1"/>
</dbReference>
<keyword evidence="5 6" id="KW-0486">Methionine biosynthesis</keyword>
<keyword evidence="4 6" id="KW-0460">Magnesium</keyword>